<dbReference type="InterPro" id="IPR005143">
    <property type="entry name" value="TF_LuxR_autoind-bd_dom"/>
</dbReference>
<dbReference type="Pfam" id="PF00196">
    <property type="entry name" value="GerE"/>
    <property type="match status" value="1"/>
</dbReference>
<reference evidence="5" key="1">
    <citation type="journal article" date="2002" name="J. Bacteriol.">
        <title>raiIR genes are part of a quorum-sensing network controlled by cinI and cinR in Rhizobium leguminosarum.</title>
        <authorList>
            <person name="Wisniewski-Dye F."/>
            <person name="Jones J."/>
            <person name="Chhabra S.R."/>
            <person name="Downie J.A."/>
        </authorList>
    </citation>
    <scope>NUCLEOTIDE SEQUENCE</scope>
    <source>
        <strain evidence="5">8401</strain>
    </source>
</reference>
<dbReference type="PANTHER" id="PTHR44688:SF16">
    <property type="entry name" value="DNA-BINDING TRANSCRIPTIONAL ACTIVATOR DEVR_DOSR"/>
    <property type="match status" value="1"/>
</dbReference>
<dbReference type="Pfam" id="PF03472">
    <property type="entry name" value="Autoind_bind"/>
    <property type="match status" value="1"/>
</dbReference>
<evidence type="ECO:0000259" key="4">
    <source>
        <dbReference type="PROSITE" id="PS50043"/>
    </source>
</evidence>
<dbReference type="Gene3D" id="1.10.10.10">
    <property type="entry name" value="Winged helix-like DNA-binding domain superfamily/Winged helix DNA-binding domain"/>
    <property type="match status" value="1"/>
</dbReference>
<dbReference type="SUPFAM" id="SSF75516">
    <property type="entry name" value="Pheromone-binding domain of LuxR-like quorum-sensing transcription factors"/>
    <property type="match status" value="1"/>
</dbReference>
<name>Q8VM81_RHILE</name>
<dbReference type="InterPro" id="IPR036388">
    <property type="entry name" value="WH-like_DNA-bd_sf"/>
</dbReference>
<dbReference type="GO" id="GO:0006355">
    <property type="term" value="P:regulation of DNA-templated transcription"/>
    <property type="evidence" value="ECO:0007669"/>
    <property type="project" value="InterPro"/>
</dbReference>
<gene>
    <name evidence="5" type="primary">raiR</name>
</gene>
<dbReference type="PROSITE" id="PS50043">
    <property type="entry name" value="HTH_LUXR_2"/>
    <property type="match status" value="1"/>
</dbReference>
<dbReference type="GO" id="GO:0003677">
    <property type="term" value="F:DNA binding"/>
    <property type="evidence" value="ECO:0007669"/>
    <property type="project" value="UniProtKB-KW"/>
</dbReference>
<proteinExistence type="predicted"/>
<dbReference type="SMART" id="SM00421">
    <property type="entry name" value="HTH_LUXR"/>
    <property type="match status" value="1"/>
</dbReference>
<dbReference type="InterPro" id="IPR016032">
    <property type="entry name" value="Sig_transdc_resp-reg_C-effctor"/>
</dbReference>
<evidence type="ECO:0000256" key="3">
    <source>
        <dbReference type="ARBA" id="ARBA00023163"/>
    </source>
</evidence>
<dbReference type="SUPFAM" id="SSF46894">
    <property type="entry name" value="C-terminal effector domain of the bipartite response regulators"/>
    <property type="match status" value="1"/>
</dbReference>
<accession>Q8VM81</accession>
<keyword evidence="1" id="KW-0805">Transcription regulation</keyword>
<dbReference type="InterPro" id="IPR000792">
    <property type="entry name" value="Tscrpt_reg_LuxR_C"/>
</dbReference>
<keyword evidence="2" id="KW-0238">DNA-binding</keyword>
<feature type="domain" description="HTH luxR-type" evidence="4">
    <location>
        <begin position="198"/>
        <end position="263"/>
    </location>
</feature>
<organism evidence="5">
    <name type="scientific">Rhizobium leguminosarum</name>
    <dbReference type="NCBI Taxonomy" id="384"/>
    <lineage>
        <taxon>Bacteria</taxon>
        <taxon>Pseudomonadati</taxon>
        <taxon>Pseudomonadota</taxon>
        <taxon>Alphaproteobacteria</taxon>
        <taxon>Hyphomicrobiales</taxon>
        <taxon>Rhizobiaceae</taxon>
        <taxon>Rhizobium/Agrobacterium group</taxon>
        <taxon>Rhizobium</taxon>
    </lineage>
</organism>
<dbReference type="Gene3D" id="3.30.450.80">
    <property type="entry name" value="Transcription factor LuxR-like, autoinducer-binding domain"/>
    <property type="match status" value="1"/>
</dbReference>
<dbReference type="PANTHER" id="PTHR44688">
    <property type="entry name" value="DNA-BINDING TRANSCRIPTIONAL ACTIVATOR DEVR_DOSR"/>
    <property type="match status" value="1"/>
</dbReference>
<dbReference type="CDD" id="cd06170">
    <property type="entry name" value="LuxR_C_like"/>
    <property type="match status" value="1"/>
</dbReference>
<dbReference type="EMBL" id="AJ427969">
    <property type="protein sequence ID" value="CAD20930.1"/>
    <property type="molecule type" value="Genomic_DNA"/>
</dbReference>
<evidence type="ECO:0000313" key="5">
    <source>
        <dbReference type="EMBL" id="CAD20930.1"/>
    </source>
</evidence>
<keyword evidence="3" id="KW-0804">Transcription</keyword>
<dbReference type="PRINTS" id="PR00038">
    <property type="entry name" value="HTHLUXR"/>
</dbReference>
<dbReference type="AlphaFoldDB" id="Q8VM81"/>
<dbReference type="InterPro" id="IPR036693">
    <property type="entry name" value="TF_LuxR_autoind-bd_dom_sf"/>
</dbReference>
<protein>
    <submittedName>
        <fullName evidence="5">RaiR protein</fullName>
    </submittedName>
</protein>
<sequence>MLFSATAKCYHCEQSGKHATTSPSHAEQFSFFLQFGPNFRIADIAGSRNDAGRSPPHLCDIAHGSACDPLSGATASNPLLMLTYPPEWVKQYLERDYFSIDPVVRLGRRGFLPVEWSASKWDSGQAYGFFKEAMAFGVGRQGVTLPVRGPHGERSLFTVTSNHPDAYWRQFRMDSMRDLQFLAHHLHDRAMVLSGMRKITDFPQLSRRELQCLEMTANGLLAKQICARLSISVSAVQLYLASARRKLTVATTSEAVAKATALELI</sequence>
<evidence type="ECO:0000256" key="1">
    <source>
        <dbReference type="ARBA" id="ARBA00023015"/>
    </source>
</evidence>
<evidence type="ECO:0000256" key="2">
    <source>
        <dbReference type="ARBA" id="ARBA00023125"/>
    </source>
</evidence>